<dbReference type="EMBL" id="PUJV01000045">
    <property type="protein sequence ID" value="NHB98604.1"/>
    <property type="molecule type" value="Genomic_DNA"/>
</dbReference>
<sequence>MTIATMGIDLAKNTFAVHGIEHNGKPVLVKPKVSRTALPELIANLPPCLIGMEACSGAHYWARLFRQYGHDVRLMAPKFVSPYRLAGKAGKNDAADALAICEAVQRPHMRFVPVKDEEQQSMQCLHRTRQGFIEERTALYNRLRGLLSEFGLVAPQRTEQLRYLAAEHREALPCWVRQCVDDLLGHIDAIELKISEYDRILAKIADQDSRSKNLMKIKGIGPTTASALVASIGDAHDFRNGRQLAAWLGLTPSQYSSGGKSRLGKITKAGDSYLRTLLVQGARSVMIGVENKQDPFSRWVSSLINRRGYWCAAVAIAAKNARLCWASLSYGDDFRLYSASDT</sequence>
<feature type="domain" description="Transposase IS116/IS110/IS902 C-terminal" evidence="2">
    <location>
        <begin position="212"/>
        <end position="286"/>
    </location>
</feature>
<dbReference type="InterPro" id="IPR047650">
    <property type="entry name" value="Transpos_IS110"/>
</dbReference>
<dbReference type="GO" id="GO:0004803">
    <property type="term" value="F:transposase activity"/>
    <property type="evidence" value="ECO:0007669"/>
    <property type="project" value="InterPro"/>
</dbReference>
<dbReference type="GO" id="GO:0006313">
    <property type="term" value="P:DNA transposition"/>
    <property type="evidence" value="ECO:0007669"/>
    <property type="project" value="InterPro"/>
</dbReference>
<dbReference type="InterPro" id="IPR003346">
    <property type="entry name" value="Transposase_20"/>
</dbReference>
<dbReference type="PANTHER" id="PTHR33055:SF3">
    <property type="entry name" value="PUTATIVE TRANSPOSASE FOR IS117-RELATED"/>
    <property type="match status" value="1"/>
</dbReference>
<feature type="domain" description="Transposase IS110-like N-terminal" evidence="1">
    <location>
        <begin position="7"/>
        <end position="149"/>
    </location>
</feature>
<dbReference type="PANTHER" id="PTHR33055">
    <property type="entry name" value="TRANSPOSASE FOR INSERTION SEQUENCE ELEMENT IS1111A"/>
    <property type="match status" value="1"/>
</dbReference>
<dbReference type="Pfam" id="PF01548">
    <property type="entry name" value="DEDD_Tnp_IS110"/>
    <property type="match status" value="1"/>
</dbReference>
<reference evidence="3 4" key="1">
    <citation type="submission" date="2018-02" db="EMBL/GenBank/DDBJ databases">
        <authorList>
            <person name="Machado R.A."/>
        </authorList>
    </citation>
    <scope>NUCLEOTIDE SEQUENCE [LARGE SCALE GENOMIC DNA]</scope>
    <source>
        <strain evidence="3 4">DSM 23271</strain>
    </source>
</reference>
<name>A0A7X5QQG5_9GAMM</name>
<evidence type="ECO:0000313" key="3">
    <source>
        <dbReference type="EMBL" id="NHB98604.1"/>
    </source>
</evidence>
<gene>
    <name evidence="3" type="ORF">C5470_20610</name>
</gene>
<accession>A0A7X5QQG5</accession>
<evidence type="ECO:0000313" key="4">
    <source>
        <dbReference type="Proteomes" id="UP000547931"/>
    </source>
</evidence>
<evidence type="ECO:0000259" key="1">
    <source>
        <dbReference type="Pfam" id="PF01548"/>
    </source>
</evidence>
<dbReference type="InterPro" id="IPR002525">
    <property type="entry name" value="Transp_IS110-like_N"/>
</dbReference>
<dbReference type="Pfam" id="PF02371">
    <property type="entry name" value="Transposase_20"/>
    <property type="match status" value="1"/>
</dbReference>
<dbReference type="GO" id="GO:0003677">
    <property type="term" value="F:DNA binding"/>
    <property type="evidence" value="ECO:0007669"/>
    <property type="project" value="InterPro"/>
</dbReference>
<proteinExistence type="predicted"/>
<evidence type="ECO:0000259" key="2">
    <source>
        <dbReference type="Pfam" id="PF02371"/>
    </source>
</evidence>
<dbReference type="Proteomes" id="UP000547931">
    <property type="component" value="Unassembled WGS sequence"/>
</dbReference>
<dbReference type="AlphaFoldDB" id="A0A7X5QQG5"/>
<keyword evidence="4" id="KW-1185">Reference proteome</keyword>
<organism evidence="3 4">
    <name type="scientific">Photorhabdus stackebrandtii</name>
    <dbReference type="NCBI Taxonomy" id="1123042"/>
    <lineage>
        <taxon>Bacteria</taxon>
        <taxon>Pseudomonadati</taxon>
        <taxon>Pseudomonadota</taxon>
        <taxon>Gammaproteobacteria</taxon>
        <taxon>Enterobacterales</taxon>
        <taxon>Morganellaceae</taxon>
        <taxon>Photorhabdus</taxon>
    </lineage>
</organism>
<protein>
    <submittedName>
        <fullName evidence="3">IS110 family transposase</fullName>
    </submittedName>
</protein>
<dbReference type="RefSeq" id="WP_166291547.1">
    <property type="nucleotide sequence ID" value="NZ_CAWPIE010000045.1"/>
</dbReference>
<dbReference type="NCBIfam" id="NF033542">
    <property type="entry name" value="transpos_IS110"/>
    <property type="match status" value="1"/>
</dbReference>
<comment type="caution">
    <text evidence="3">The sequence shown here is derived from an EMBL/GenBank/DDBJ whole genome shotgun (WGS) entry which is preliminary data.</text>
</comment>